<dbReference type="Pfam" id="PF22671">
    <property type="entry name" value="Gp18_domIII_N"/>
    <property type="match status" value="1"/>
</dbReference>
<evidence type="ECO:0000259" key="2">
    <source>
        <dbReference type="Pfam" id="PF04984"/>
    </source>
</evidence>
<proteinExistence type="inferred from homology"/>
<dbReference type="RefSeq" id="WP_180572003.1">
    <property type="nucleotide sequence ID" value="NZ_JACCKB010000247.1"/>
</dbReference>
<feature type="domain" description="Tail sheath protein C-terminal" evidence="3">
    <location>
        <begin position="287"/>
        <end position="386"/>
    </location>
</feature>
<evidence type="ECO:0000313" key="6">
    <source>
        <dbReference type="Proteomes" id="UP000569732"/>
    </source>
</evidence>
<protein>
    <submittedName>
        <fullName evidence="5">Phage tail sheath subtilisin-like domain-containing protein</fullName>
    </submittedName>
</protein>
<dbReference type="Gene3D" id="3.40.50.11780">
    <property type="match status" value="1"/>
</dbReference>
<dbReference type="AlphaFoldDB" id="A0A853IJ17"/>
<organism evidence="5 6">
    <name type="scientific">Spartinivicinus marinus</name>
    <dbReference type="NCBI Taxonomy" id="2994442"/>
    <lineage>
        <taxon>Bacteria</taxon>
        <taxon>Pseudomonadati</taxon>
        <taxon>Pseudomonadota</taxon>
        <taxon>Gammaproteobacteria</taxon>
        <taxon>Oceanospirillales</taxon>
        <taxon>Zooshikellaceae</taxon>
        <taxon>Spartinivicinus</taxon>
    </lineage>
</organism>
<reference evidence="5 6" key="1">
    <citation type="submission" date="2020-07" db="EMBL/GenBank/DDBJ databases">
        <title>Endozoicomonas sp. nov., isolated from sediment.</title>
        <authorList>
            <person name="Gu T."/>
        </authorList>
    </citation>
    <scope>NUCLEOTIDE SEQUENCE [LARGE SCALE GENOMIC DNA]</scope>
    <source>
        <strain evidence="5 6">SM1973</strain>
    </source>
</reference>
<evidence type="ECO:0000313" key="5">
    <source>
        <dbReference type="EMBL" id="NYZ70061.1"/>
    </source>
</evidence>
<comment type="caution">
    <text evidence="5">The sequence shown here is derived from an EMBL/GenBank/DDBJ whole genome shotgun (WGS) entry which is preliminary data.</text>
</comment>
<evidence type="ECO:0000259" key="4">
    <source>
        <dbReference type="Pfam" id="PF22671"/>
    </source>
</evidence>
<gene>
    <name evidence="5" type="ORF">H0A36_29020</name>
</gene>
<feature type="domain" description="Tail sheath protein Gp18-like" evidence="4">
    <location>
        <begin position="28"/>
        <end position="87"/>
    </location>
</feature>
<dbReference type="Pfam" id="PF04984">
    <property type="entry name" value="Phage_sheath_1"/>
    <property type="match status" value="1"/>
</dbReference>
<dbReference type="InterPro" id="IPR035089">
    <property type="entry name" value="Phage_sheath_subtilisin"/>
</dbReference>
<dbReference type="InterPro" id="IPR052042">
    <property type="entry name" value="Tail_sheath_structural"/>
</dbReference>
<evidence type="ECO:0000256" key="1">
    <source>
        <dbReference type="ARBA" id="ARBA00008005"/>
    </source>
</evidence>
<dbReference type="Proteomes" id="UP000569732">
    <property type="component" value="Unassembled WGS sequence"/>
</dbReference>
<dbReference type="PANTHER" id="PTHR35861:SF1">
    <property type="entry name" value="PHAGE TAIL SHEATH PROTEIN"/>
    <property type="match status" value="1"/>
</dbReference>
<evidence type="ECO:0000259" key="3">
    <source>
        <dbReference type="Pfam" id="PF17482"/>
    </source>
</evidence>
<keyword evidence="6" id="KW-1185">Reference proteome</keyword>
<dbReference type="InterPro" id="IPR020287">
    <property type="entry name" value="Tail_sheath_C"/>
</dbReference>
<dbReference type="EMBL" id="JACCKB010000247">
    <property type="protein sequence ID" value="NYZ70061.1"/>
    <property type="molecule type" value="Genomic_DNA"/>
</dbReference>
<dbReference type="Pfam" id="PF17482">
    <property type="entry name" value="Phage_sheath_1C"/>
    <property type="match status" value="1"/>
</dbReference>
<dbReference type="PANTHER" id="PTHR35861">
    <property type="match status" value="1"/>
</dbReference>
<feature type="domain" description="Tail sheath protein subtilisin-like" evidence="2">
    <location>
        <begin position="125"/>
        <end position="284"/>
    </location>
</feature>
<comment type="similarity">
    <text evidence="1">Belongs to the myoviridae tail sheath protein family.</text>
</comment>
<accession>A0A853IJ17</accession>
<dbReference type="InterPro" id="IPR054564">
    <property type="entry name" value="Gp18_domIII_N"/>
</dbReference>
<sequence length="399" mass="43388">MPEEFLHGVEVVEIDSGPRPIRTVKSSVIGLVGTAPEADEKVFPYDTPVLLAGSLKKAKELGKKGTLPAALQGIFSQIGAMVVVIRVNDKPPAAPETTDNENTALNAIIGKQGEPNTGIYALLDAKSTVHVEPRILIAPEFSHIKAAADALITAAERLGGVAIIDGPNTTGEEAVKYRETFGKRYAYLVDPWVKVWNSNANEGKGGIVIEPPSARVAGLMAKIDNDNGFWHSPSNKLINGVLGTARPIDFKLGDKNCRANYLNSNNVTTIIQENGYRLWGNRTCSGDPKWAFINVVRTADIIYDSLQRAHMWAVDKNISKNYVADVTEGVNNYLRRLKNIGAILGGTCWADPDLNTPDALADGKVYFNFDFTPPTPAEHITFNATLTDDYFKEVLSARQ</sequence>
<name>A0A853IJ17_9GAMM</name>